<accession>D6ZAD7</accession>
<dbReference type="eggNOG" id="COG0824">
    <property type="taxonomic scope" value="Bacteria"/>
</dbReference>
<dbReference type="OrthoDB" id="9799036at2"/>
<evidence type="ECO:0000313" key="2">
    <source>
        <dbReference type="Proteomes" id="UP000002247"/>
    </source>
</evidence>
<dbReference type="GO" id="GO:0047617">
    <property type="term" value="F:fatty acyl-CoA hydrolase activity"/>
    <property type="evidence" value="ECO:0007669"/>
    <property type="project" value="TreeGrafter"/>
</dbReference>
<dbReference type="EMBL" id="CP001958">
    <property type="protein sequence ID" value="ADG96679.1"/>
    <property type="molecule type" value="Genomic_DNA"/>
</dbReference>
<dbReference type="AlphaFoldDB" id="D6ZAD7"/>
<dbReference type="CDD" id="cd00586">
    <property type="entry name" value="4HBT"/>
    <property type="match status" value="1"/>
</dbReference>
<dbReference type="RefSeq" id="WP_013137135.1">
    <property type="nucleotide sequence ID" value="NC_014168.1"/>
</dbReference>
<dbReference type="InterPro" id="IPR029069">
    <property type="entry name" value="HotDog_dom_sf"/>
</dbReference>
<keyword evidence="2" id="KW-1185">Reference proteome</keyword>
<dbReference type="InterPro" id="IPR050563">
    <property type="entry name" value="4-hydroxybenzoyl-CoA_TE"/>
</dbReference>
<dbReference type="KEGG" id="srt:Srot_0190"/>
<dbReference type="PANTHER" id="PTHR31793">
    <property type="entry name" value="4-HYDROXYBENZOYL-COA THIOESTERASE FAMILY MEMBER"/>
    <property type="match status" value="1"/>
</dbReference>
<gene>
    <name evidence="1" type="ordered locus">Srot_0190</name>
</gene>
<organism evidence="1 2">
    <name type="scientific">Segniliparus rotundus (strain ATCC BAA-972 / CDC 1076 / CIP 108378 / DSM 44985 / JCM 13578)</name>
    <dbReference type="NCBI Taxonomy" id="640132"/>
    <lineage>
        <taxon>Bacteria</taxon>
        <taxon>Bacillati</taxon>
        <taxon>Actinomycetota</taxon>
        <taxon>Actinomycetes</taxon>
        <taxon>Mycobacteriales</taxon>
        <taxon>Segniliparaceae</taxon>
        <taxon>Segniliparus</taxon>
    </lineage>
</organism>
<dbReference type="Gene3D" id="3.10.129.10">
    <property type="entry name" value="Hotdog Thioesterase"/>
    <property type="match status" value="1"/>
</dbReference>
<dbReference type="SUPFAM" id="SSF54637">
    <property type="entry name" value="Thioesterase/thiol ester dehydrase-isomerase"/>
    <property type="match status" value="1"/>
</dbReference>
<sequence length="146" mass="15739">MTASPASHPQQAACVQIQLRFGDMDALGHVNNVAVLRVFEEARVRLISGQLRLEGVSALVARQEVEYRAVLEYTGADVRVHVWTSRIGGSSFDLSYALEDHNGQVTAVGTTTIVVIGEGGRPVPLPAEARSRFGEVSGPPVEFRGR</sequence>
<reference evidence="1 2" key="1">
    <citation type="journal article" date="2010" name="Stand. Genomic Sci.">
        <title>Complete genome sequence of Segniliparus rotundus type strain (CDC 1076).</title>
        <authorList>
            <person name="Sikorski J."/>
            <person name="Lapidus A."/>
            <person name="Copeland A."/>
            <person name="Misra M."/>
            <person name="Glavina Del Rio T."/>
            <person name="Nolan M."/>
            <person name="Lucas S."/>
            <person name="Chen F."/>
            <person name="Tice H."/>
            <person name="Cheng J.F."/>
            <person name="Jando M."/>
            <person name="Schneider S."/>
            <person name="Bruce D."/>
            <person name="Goodwin L."/>
            <person name="Pitluck S."/>
            <person name="Liolios K."/>
            <person name="Mikhailova N."/>
            <person name="Pati A."/>
            <person name="Ivanova N."/>
            <person name="Mavromatis K."/>
            <person name="Chen A."/>
            <person name="Palaniappan K."/>
            <person name="Chertkov O."/>
            <person name="Land M."/>
            <person name="Hauser L."/>
            <person name="Chang Y.J."/>
            <person name="Jeffries C.D."/>
            <person name="Brettin T."/>
            <person name="Detter J.C."/>
            <person name="Han C."/>
            <person name="Rohde M."/>
            <person name="Goker M."/>
            <person name="Bristow J."/>
            <person name="Eisen J.A."/>
            <person name="Markowitz V."/>
            <person name="Hugenholtz P."/>
            <person name="Kyrpides N.C."/>
            <person name="Klenk H.P."/>
        </authorList>
    </citation>
    <scope>NUCLEOTIDE SEQUENCE [LARGE SCALE GENOMIC DNA]</scope>
    <source>
        <strain evidence="2">ATCC BAA-972 / CDC 1076 / CIP 108378 / DSM 44985 / JCM 13578</strain>
    </source>
</reference>
<name>D6ZAD7_SEGRD</name>
<dbReference type="PANTHER" id="PTHR31793:SF24">
    <property type="entry name" value="LONG-CHAIN ACYL-COA THIOESTERASE FADM"/>
    <property type="match status" value="1"/>
</dbReference>
<dbReference type="Pfam" id="PF13279">
    <property type="entry name" value="4HBT_2"/>
    <property type="match status" value="1"/>
</dbReference>
<protein>
    <submittedName>
        <fullName evidence="1">Thioesterase superfamily protein</fullName>
    </submittedName>
</protein>
<evidence type="ECO:0000313" key="1">
    <source>
        <dbReference type="EMBL" id="ADG96679.1"/>
    </source>
</evidence>
<dbReference type="HOGENOM" id="CLU_101141_2_0_11"/>
<dbReference type="Proteomes" id="UP000002247">
    <property type="component" value="Chromosome"/>
</dbReference>
<dbReference type="STRING" id="640132.Srot_0190"/>
<proteinExistence type="predicted"/>